<comment type="caution">
    <text evidence="1">The sequence shown here is derived from an EMBL/GenBank/DDBJ whole genome shotgun (WGS) entry which is preliminary data.</text>
</comment>
<evidence type="ECO:0000313" key="1">
    <source>
        <dbReference type="EMBL" id="KAK6632245.1"/>
    </source>
</evidence>
<gene>
    <name evidence="1" type="ORF">RUM44_007280</name>
</gene>
<accession>A0ABR1B080</accession>
<protein>
    <submittedName>
        <fullName evidence="1">Uncharacterized protein</fullName>
    </submittedName>
</protein>
<reference evidence="1 2" key="1">
    <citation type="submission" date="2023-09" db="EMBL/GenBank/DDBJ databases">
        <title>Genomes of two closely related lineages of the louse Polyplax serrata with different host specificities.</title>
        <authorList>
            <person name="Martinu J."/>
            <person name="Tarabai H."/>
            <person name="Stefka J."/>
            <person name="Hypsa V."/>
        </authorList>
    </citation>
    <scope>NUCLEOTIDE SEQUENCE [LARGE SCALE GENOMIC DNA]</scope>
    <source>
        <strain evidence="1">98ZLc_SE</strain>
    </source>
</reference>
<evidence type="ECO:0000313" key="2">
    <source>
        <dbReference type="Proteomes" id="UP001359485"/>
    </source>
</evidence>
<dbReference type="EMBL" id="JAWJWF010000005">
    <property type="protein sequence ID" value="KAK6632245.1"/>
    <property type="molecule type" value="Genomic_DNA"/>
</dbReference>
<organism evidence="1 2">
    <name type="scientific">Polyplax serrata</name>
    <name type="common">Common mouse louse</name>
    <dbReference type="NCBI Taxonomy" id="468196"/>
    <lineage>
        <taxon>Eukaryota</taxon>
        <taxon>Metazoa</taxon>
        <taxon>Ecdysozoa</taxon>
        <taxon>Arthropoda</taxon>
        <taxon>Hexapoda</taxon>
        <taxon>Insecta</taxon>
        <taxon>Pterygota</taxon>
        <taxon>Neoptera</taxon>
        <taxon>Paraneoptera</taxon>
        <taxon>Psocodea</taxon>
        <taxon>Troctomorpha</taxon>
        <taxon>Phthiraptera</taxon>
        <taxon>Anoplura</taxon>
        <taxon>Polyplacidae</taxon>
        <taxon>Polyplax</taxon>
    </lineage>
</organism>
<name>A0ABR1B080_POLSC</name>
<proteinExistence type="predicted"/>
<keyword evidence="2" id="KW-1185">Reference proteome</keyword>
<sequence>MNQIQVHKNLRHPGNAFCNKTEQPIPSLVKGLVYKRGWSCTKANIPKNPTQKFGFEVKCSHAFESKRLQMGWKPLCLKEKLASAMSTVLKEAFRCKKQPYGRLIFL</sequence>
<dbReference type="Proteomes" id="UP001359485">
    <property type="component" value="Unassembled WGS sequence"/>
</dbReference>